<protein>
    <submittedName>
        <fullName evidence="1">Uncharacterized protein</fullName>
    </submittedName>
</protein>
<dbReference type="AlphaFoldDB" id="H7EKY3"/>
<keyword evidence="2" id="KW-1185">Reference proteome</keyword>
<organism evidence="1 2">
    <name type="scientific">Treponema saccharophilum DSM 2985</name>
    <dbReference type="NCBI Taxonomy" id="907348"/>
    <lineage>
        <taxon>Bacteria</taxon>
        <taxon>Pseudomonadati</taxon>
        <taxon>Spirochaetota</taxon>
        <taxon>Spirochaetia</taxon>
        <taxon>Spirochaetales</taxon>
        <taxon>Treponemataceae</taxon>
        <taxon>Treponema</taxon>
    </lineage>
</organism>
<gene>
    <name evidence="1" type="ORF">TresaDRAFT_0997</name>
</gene>
<proteinExistence type="predicted"/>
<evidence type="ECO:0000313" key="2">
    <source>
        <dbReference type="Proteomes" id="UP000003571"/>
    </source>
</evidence>
<reference evidence="1 2" key="1">
    <citation type="submission" date="2011-09" db="EMBL/GenBank/DDBJ databases">
        <title>The draft genome of Treponema saccharophilum DSM 2985.</title>
        <authorList>
            <consortium name="US DOE Joint Genome Institute (JGI-PGF)"/>
            <person name="Lucas S."/>
            <person name="Copeland A."/>
            <person name="Lapidus A."/>
            <person name="Glavina del Rio T."/>
            <person name="Dalin E."/>
            <person name="Tice H."/>
            <person name="Bruce D."/>
            <person name="Goodwin L."/>
            <person name="Pitluck S."/>
            <person name="Peters L."/>
            <person name="Kyrpides N."/>
            <person name="Mavromatis K."/>
            <person name="Ivanova N."/>
            <person name="Markowitz V."/>
            <person name="Cheng J.-F."/>
            <person name="Hugenholtz P."/>
            <person name="Woyke T."/>
            <person name="Wu D."/>
            <person name="Gronow S."/>
            <person name="Wellnitz S."/>
            <person name="Brambilla E."/>
            <person name="Klenk H.-P."/>
            <person name="Eisen J.A."/>
        </authorList>
    </citation>
    <scope>NUCLEOTIDE SEQUENCE [LARGE SCALE GENOMIC DNA]</scope>
    <source>
        <strain evidence="1 2">DSM 2985</strain>
    </source>
</reference>
<comment type="caution">
    <text evidence="1">The sequence shown here is derived from an EMBL/GenBank/DDBJ whole genome shotgun (WGS) entry which is preliminary data.</text>
</comment>
<dbReference type="Proteomes" id="UP000003571">
    <property type="component" value="Unassembled WGS sequence"/>
</dbReference>
<dbReference type="STRING" id="907348.TresaDRAFT_0997"/>
<dbReference type="EMBL" id="AGRW01000047">
    <property type="protein sequence ID" value="EIC01708.1"/>
    <property type="molecule type" value="Genomic_DNA"/>
</dbReference>
<evidence type="ECO:0000313" key="1">
    <source>
        <dbReference type="EMBL" id="EIC01708.1"/>
    </source>
</evidence>
<name>H7EKY3_9SPIR</name>
<accession>H7EKY3</accession>
<sequence length="44" mass="4587">MVLTWNVAENELQNIKCFGCFNCCCVMANMGGGGPGSASENDNG</sequence>